<feature type="region of interest" description="Disordered" evidence="2">
    <location>
        <begin position="43"/>
        <end position="86"/>
    </location>
</feature>
<keyword evidence="3" id="KW-0812">Transmembrane</keyword>
<dbReference type="PANTHER" id="PTHR42032">
    <property type="entry name" value="YALI0E30679P"/>
    <property type="match status" value="1"/>
</dbReference>
<feature type="compositionally biased region" description="Polar residues" evidence="2">
    <location>
        <begin position="51"/>
        <end position="76"/>
    </location>
</feature>
<evidence type="ECO:0000256" key="2">
    <source>
        <dbReference type="SAM" id="MobiDB-lite"/>
    </source>
</evidence>
<keyword evidence="3" id="KW-1133">Transmembrane helix</keyword>
<dbReference type="EMBL" id="ML119647">
    <property type="protein sequence ID" value="RPA87361.1"/>
    <property type="molecule type" value="Genomic_DNA"/>
</dbReference>
<dbReference type="STRING" id="1160509.A0A3N4ISY9"/>
<evidence type="ECO:0000256" key="3">
    <source>
        <dbReference type="SAM" id="Phobius"/>
    </source>
</evidence>
<reference evidence="4 5" key="1">
    <citation type="journal article" date="2018" name="Nat. Ecol. Evol.">
        <title>Pezizomycetes genomes reveal the molecular basis of ectomycorrhizal truffle lifestyle.</title>
        <authorList>
            <person name="Murat C."/>
            <person name="Payen T."/>
            <person name="Noel B."/>
            <person name="Kuo A."/>
            <person name="Morin E."/>
            <person name="Chen J."/>
            <person name="Kohler A."/>
            <person name="Krizsan K."/>
            <person name="Balestrini R."/>
            <person name="Da Silva C."/>
            <person name="Montanini B."/>
            <person name="Hainaut M."/>
            <person name="Levati E."/>
            <person name="Barry K.W."/>
            <person name="Belfiori B."/>
            <person name="Cichocki N."/>
            <person name="Clum A."/>
            <person name="Dockter R.B."/>
            <person name="Fauchery L."/>
            <person name="Guy J."/>
            <person name="Iotti M."/>
            <person name="Le Tacon F."/>
            <person name="Lindquist E.A."/>
            <person name="Lipzen A."/>
            <person name="Malagnac F."/>
            <person name="Mello A."/>
            <person name="Molinier V."/>
            <person name="Miyauchi S."/>
            <person name="Poulain J."/>
            <person name="Riccioni C."/>
            <person name="Rubini A."/>
            <person name="Sitrit Y."/>
            <person name="Splivallo R."/>
            <person name="Traeger S."/>
            <person name="Wang M."/>
            <person name="Zifcakova L."/>
            <person name="Wipf D."/>
            <person name="Zambonelli A."/>
            <person name="Paolocci F."/>
            <person name="Nowrousian M."/>
            <person name="Ottonello S."/>
            <person name="Baldrian P."/>
            <person name="Spatafora J.W."/>
            <person name="Henrissat B."/>
            <person name="Nagy L.G."/>
            <person name="Aury J.M."/>
            <person name="Wincker P."/>
            <person name="Grigoriev I.V."/>
            <person name="Bonfante P."/>
            <person name="Martin F.M."/>
        </authorList>
    </citation>
    <scope>NUCLEOTIDE SEQUENCE [LARGE SCALE GENOMIC DNA]</scope>
    <source>
        <strain evidence="4 5">RN42</strain>
    </source>
</reference>
<feature type="transmembrane region" description="Helical" evidence="3">
    <location>
        <begin position="136"/>
        <end position="154"/>
    </location>
</feature>
<feature type="coiled-coil region" evidence="1">
    <location>
        <begin position="268"/>
        <end position="295"/>
    </location>
</feature>
<feature type="transmembrane region" description="Helical" evidence="3">
    <location>
        <begin position="195"/>
        <end position="212"/>
    </location>
</feature>
<evidence type="ECO:0000256" key="1">
    <source>
        <dbReference type="SAM" id="Coils"/>
    </source>
</evidence>
<evidence type="ECO:0000313" key="4">
    <source>
        <dbReference type="EMBL" id="RPA87361.1"/>
    </source>
</evidence>
<name>A0A3N4ISY9_ASCIM</name>
<dbReference type="AlphaFoldDB" id="A0A3N4ISY9"/>
<dbReference type="PANTHER" id="PTHR42032:SF1">
    <property type="entry name" value="YALI0E30679P"/>
    <property type="match status" value="1"/>
</dbReference>
<accession>A0A3N4ISY9</accession>
<keyword evidence="1" id="KW-0175">Coiled coil</keyword>
<gene>
    <name evidence="4" type="ORF">BJ508DRAFT_410869</name>
</gene>
<evidence type="ECO:0000313" key="5">
    <source>
        <dbReference type="Proteomes" id="UP000275078"/>
    </source>
</evidence>
<protein>
    <submittedName>
        <fullName evidence="4">Uncharacterized protein</fullName>
    </submittedName>
</protein>
<organism evidence="4 5">
    <name type="scientific">Ascobolus immersus RN42</name>
    <dbReference type="NCBI Taxonomy" id="1160509"/>
    <lineage>
        <taxon>Eukaryota</taxon>
        <taxon>Fungi</taxon>
        <taxon>Dikarya</taxon>
        <taxon>Ascomycota</taxon>
        <taxon>Pezizomycotina</taxon>
        <taxon>Pezizomycetes</taxon>
        <taxon>Pezizales</taxon>
        <taxon>Ascobolaceae</taxon>
        <taxon>Ascobolus</taxon>
    </lineage>
</organism>
<proteinExistence type="predicted"/>
<keyword evidence="5" id="KW-1185">Reference proteome</keyword>
<dbReference type="OrthoDB" id="5422510at2759"/>
<sequence length="419" mass="46951">MVDYGGYFQDASQPGSTLYFVEKSKETGRNGLRGLRSRTLAKGLGKKPIDGTSSPPTSINSNLNRNNQMSSTTTVTRDAMTSKAARRKSNASSFMAADEDAVPITEDVDMVWYTLPLAFAILPAIAGMIFTKGNEFVTDTLLLGLAGLLLYWIIKFPWEWHQLSCISLEDELEGSQTMDAAQKKVRAELDYNRRMAMFFCFIGPIAGGIFLSKLRDQLSRPSEGLISDFNITIFVLAAELRPLRHLIKHIRGKTINLQSNLRFPPSRMEGMQEQIDNLQMEFRNLAALSEKISEREGDLDALHRAVRKYEKKEAIHSARTNNKLLELDAKVSDAMSLADMVASRSPNQSFIGYTADWVKYIVLFPITTTTNVLGLITNMTHIVLRSGRTLHHQEKKALDQDLKRARIQKGRNATGISEL</sequence>
<keyword evidence="3" id="KW-0472">Membrane</keyword>
<feature type="transmembrane region" description="Helical" evidence="3">
    <location>
        <begin position="110"/>
        <end position="129"/>
    </location>
</feature>
<dbReference type="Proteomes" id="UP000275078">
    <property type="component" value="Unassembled WGS sequence"/>
</dbReference>